<dbReference type="GO" id="GO:0052621">
    <property type="term" value="F:diguanylate cyclase activity"/>
    <property type="evidence" value="ECO:0007669"/>
    <property type="project" value="TreeGrafter"/>
</dbReference>
<proteinExistence type="predicted"/>
<gene>
    <name evidence="3" type="ORF">K469DRAFT_686117</name>
</gene>
<sequence>MAAKIDPRTRLLVVEKVVLPYLIATKRSAEERTHNLSKRYNVLEQQLSQITAELFRLREMAERVEEEANTDTLTGLANRRRLAEAFHTAVENANADNKPLSLLMIDVDHFKRVNDQDGHIAGDTLLRYLASVLAERFRKPAVAARYGGEEFALLLPRTSSDLARKLAEAVQKSIARSRLQQRVSAMLPAQVTVSVGVAQYYLGESMEDLVRRSDEALYMAKHDRQNCVQLWACFKVDIETSTSSAL</sequence>
<keyword evidence="1" id="KW-0175">Coiled coil</keyword>
<dbReference type="PANTHER" id="PTHR45138">
    <property type="entry name" value="REGULATORY COMPONENTS OF SENSORY TRANSDUCTION SYSTEM"/>
    <property type="match status" value="1"/>
</dbReference>
<dbReference type="InterPro" id="IPR029787">
    <property type="entry name" value="Nucleotide_cyclase"/>
</dbReference>
<dbReference type="AlphaFoldDB" id="A0A6A6E8P2"/>
<dbReference type="NCBIfam" id="TIGR00254">
    <property type="entry name" value="GGDEF"/>
    <property type="match status" value="1"/>
</dbReference>
<evidence type="ECO:0000259" key="2">
    <source>
        <dbReference type="PROSITE" id="PS50887"/>
    </source>
</evidence>
<dbReference type="GO" id="GO:0043709">
    <property type="term" value="P:cell adhesion involved in single-species biofilm formation"/>
    <property type="evidence" value="ECO:0007669"/>
    <property type="project" value="TreeGrafter"/>
</dbReference>
<evidence type="ECO:0000313" key="3">
    <source>
        <dbReference type="EMBL" id="KAF2186888.1"/>
    </source>
</evidence>
<dbReference type="GO" id="GO:0005886">
    <property type="term" value="C:plasma membrane"/>
    <property type="evidence" value="ECO:0007669"/>
    <property type="project" value="TreeGrafter"/>
</dbReference>
<reference evidence="3" key="1">
    <citation type="journal article" date="2020" name="Stud. Mycol.">
        <title>101 Dothideomycetes genomes: a test case for predicting lifestyles and emergence of pathogens.</title>
        <authorList>
            <person name="Haridas S."/>
            <person name="Albert R."/>
            <person name="Binder M."/>
            <person name="Bloem J."/>
            <person name="Labutti K."/>
            <person name="Salamov A."/>
            <person name="Andreopoulos B."/>
            <person name="Baker S."/>
            <person name="Barry K."/>
            <person name="Bills G."/>
            <person name="Bluhm B."/>
            <person name="Cannon C."/>
            <person name="Castanera R."/>
            <person name="Culley D."/>
            <person name="Daum C."/>
            <person name="Ezra D."/>
            <person name="Gonzalez J."/>
            <person name="Henrissat B."/>
            <person name="Kuo A."/>
            <person name="Liang C."/>
            <person name="Lipzen A."/>
            <person name="Lutzoni F."/>
            <person name="Magnuson J."/>
            <person name="Mondo S."/>
            <person name="Nolan M."/>
            <person name="Ohm R."/>
            <person name="Pangilinan J."/>
            <person name="Park H.-J."/>
            <person name="Ramirez L."/>
            <person name="Alfaro M."/>
            <person name="Sun H."/>
            <person name="Tritt A."/>
            <person name="Yoshinaga Y."/>
            <person name="Zwiers L.-H."/>
            <person name="Turgeon B."/>
            <person name="Goodwin S."/>
            <person name="Spatafora J."/>
            <person name="Crous P."/>
            <person name="Grigoriev I."/>
        </authorList>
    </citation>
    <scope>NUCLEOTIDE SEQUENCE</scope>
    <source>
        <strain evidence="3">CBS 207.26</strain>
    </source>
</reference>
<name>A0A6A6E8P2_9PEZI</name>
<dbReference type="Gene3D" id="3.30.70.270">
    <property type="match status" value="1"/>
</dbReference>
<organism evidence="3 4">
    <name type="scientific">Zopfia rhizophila CBS 207.26</name>
    <dbReference type="NCBI Taxonomy" id="1314779"/>
    <lineage>
        <taxon>Eukaryota</taxon>
        <taxon>Fungi</taxon>
        <taxon>Dikarya</taxon>
        <taxon>Ascomycota</taxon>
        <taxon>Pezizomycotina</taxon>
        <taxon>Dothideomycetes</taxon>
        <taxon>Dothideomycetes incertae sedis</taxon>
        <taxon>Zopfiaceae</taxon>
        <taxon>Zopfia</taxon>
    </lineage>
</organism>
<feature type="domain" description="GGDEF" evidence="2">
    <location>
        <begin position="98"/>
        <end position="233"/>
    </location>
</feature>
<protein>
    <submittedName>
        <fullName evidence="3">GGDEF-domain-containing protein</fullName>
    </submittedName>
</protein>
<dbReference type="FunFam" id="3.30.70.270:FF:000001">
    <property type="entry name" value="Diguanylate cyclase domain protein"/>
    <property type="match status" value="1"/>
</dbReference>
<dbReference type="SUPFAM" id="SSF55073">
    <property type="entry name" value="Nucleotide cyclase"/>
    <property type="match status" value="1"/>
</dbReference>
<dbReference type="OrthoDB" id="3751929at2759"/>
<keyword evidence="4" id="KW-1185">Reference proteome</keyword>
<feature type="coiled-coil region" evidence="1">
    <location>
        <begin position="26"/>
        <end position="67"/>
    </location>
</feature>
<dbReference type="SMART" id="SM00267">
    <property type="entry name" value="GGDEF"/>
    <property type="match status" value="1"/>
</dbReference>
<accession>A0A6A6E8P2</accession>
<evidence type="ECO:0000313" key="4">
    <source>
        <dbReference type="Proteomes" id="UP000800200"/>
    </source>
</evidence>
<dbReference type="EMBL" id="ML994628">
    <property type="protein sequence ID" value="KAF2186888.1"/>
    <property type="molecule type" value="Genomic_DNA"/>
</dbReference>
<dbReference type="InterPro" id="IPR050469">
    <property type="entry name" value="Diguanylate_Cyclase"/>
</dbReference>
<dbReference type="InterPro" id="IPR043128">
    <property type="entry name" value="Rev_trsase/Diguanyl_cyclase"/>
</dbReference>
<dbReference type="Proteomes" id="UP000800200">
    <property type="component" value="Unassembled WGS sequence"/>
</dbReference>
<evidence type="ECO:0000256" key="1">
    <source>
        <dbReference type="SAM" id="Coils"/>
    </source>
</evidence>
<dbReference type="InterPro" id="IPR000160">
    <property type="entry name" value="GGDEF_dom"/>
</dbReference>
<dbReference type="PROSITE" id="PS50887">
    <property type="entry name" value="GGDEF"/>
    <property type="match status" value="1"/>
</dbReference>
<dbReference type="Pfam" id="PF00990">
    <property type="entry name" value="GGDEF"/>
    <property type="match status" value="1"/>
</dbReference>
<dbReference type="PANTHER" id="PTHR45138:SF2">
    <property type="entry name" value="DIGUANYLATE CYCLASE VDCA"/>
    <property type="match status" value="1"/>
</dbReference>
<dbReference type="CDD" id="cd01949">
    <property type="entry name" value="GGDEF"/>
    <property type="match status" value="1"/>
</dbReference>